<dbReference type="AlphaFoldDB" id="G0S3Z9"/>
<keyword evidence="4" id="KW-1185">Reference proteome</keyword>
<evidence type="ECO:0000313" key="4">
    <source>
        <dbReference type="Proteomes" id="UP000008066"/>
    </source>
</evidence>
<reference evidence="3 4" key="1">
    <citation type="journal article" date="2011" name="Cell">
        <title>Insight into structure and assembly of the nuclear pore complex by utilizing the genome of a eukaryotic thermophile.</title>
        <authorList>
            <person name="Amlacher S."/>
            <person name="Sarges P."/>
            <person name="Flemming D."/>
            <person name="van Noort V."/>
            <person name="Kunze R."/>
            <person name="Devos D.P."/>
            <person name="Arumugam M."/>
            <person name="Bork P."/>
            <person name="Hurt E."/>
        </authorList>
    </citation>
    <scope>NUCLEOTIDE SEQUENCE [LARGE SCALE GENOMIC DNA]</scope>
    <source>
        <strain evidence="4">DSM 1495 / CBS 144.50 / IMI 039719</strain>
    </source>
</reference>
<gene>
    <name evidence="3" type="ORF">CTHT_0022020</name>
</gene>
<feature type="domain" description="Dienelactone hydrolase" evidence="2">
    <location>
        <begin position="70"/>
        <end position="281"/>
    </location>
</feature>
<dbReference type="PANTHER" id="PTHR17630:SF44">
    <property type="entry name" value="PROTEIN AIM2"/>
    <property type="match status" value="1"/>
</dbReference>
<name>G0S3Z9_CHATD</name>
<dbReference type="OrthoDB" id="17560at2759"/>
<proteinExistence type="predicted"/>
<dbReference type="Proteomes" id="UP000008066">
    <property type="component" value="Unassembled WGS sequence"/>
</dbReference>
<dbReference type="GO" id="GO:0016787">
    <property type="term" value="F:hydrolase activity"/>
    <property type="evidence" value="ECO:0007669"/>
    <property type="project" value="InterPro"/>
</dbReference>
<dbReference type="InterPro" id="IPR029058">
    <property type="entry name" value="AB_hydrolase_fold"/>
</dbReference>
<dbReference type="EMBL" id="GL988041">
    <property type="protein sequence ID" value="EGS20375.1"/>
    <property type="molecule type" value="Genomic_DNA"/>
</dbReference>
<dbReference type="Gene3D" id="3.40.50.1820">
    <property type="entry name" value="alpha/beta hydrolase"/>
    <property type="match status" value="1"/>
</dbReference>
<dbReference type="PROSITE" id="PS51257">
    <property type="entry name" value="PROKAR_LIPOPROTEIN"/>
    <property type="match status" value="1"/>
</dbReference>
<keyword evidence="1" id="KW-0732">Signal</keyword>
<sequence length="286" mass="31111">MRLTSSVFSACLFLLGGAVASALHGQGSAGCPADGSFVVHSGKPKGKEVKHEGITIYISEPEKHNPRAKARKDTAVLYLSDVFGLDHVENKLLADSFANAGYVTVVPDLFDGKPAPYDINGFVPGFDIPEFLARHEPFATDPIIAKTASYIRTKLKIPRIAATGYCFGGRYAFRVLSTPTFNGTKIADVAYAAHPSLLGDDEILAIEGPVSVATAEYDELLLPERRHEIEALLLQTGQSYQTVVYSGTVHGFAVRANVSVEEEKYGKEEAFLQAVRWFDRFVVGRK</sequence>
<dbReference type="RefSeq" id="XP_006692671.1">
    <property type="nucleotide sequence ID" value="XM_006692608.1"/>
</dbReference>
<dbReference type="PANTHER" id="PTHR17630">
    <property type="entry name" value="DIENELACTONE HYDROLASE"/>
    <property type="match status" value="1"/>
</dbReference>
<dbReference type="KEGG" id="cthr:CTHT_0022020"/>
<dbReference type="Pfam" id="PF01738">
    <property type="entry name" value="DLH"/>
    <property type="match status" value="1"/>
</dbReference>
<evidence type="ECO:0000313" key="3">
    <source>
        <dbReference type="EMBL" id="EGS20375.1"/>
    </source>
</evidence>
<dbReference type="GeneID" id="18256240"/>
<feature type="signal peptide" evidence="1">
    <location>
        <begin position="1"/>
        <end position="22"/>
    </location>
</feature>
<feature type="chain" id="PRO_5003409288" description="Dienelactone hydrolase domain-containing protein" evidence="1">
    <location>
        <begin position="23"/>
        <end position="286"/>
    </location>
</feature>
<dbReference type="InterPro" id="IPR002925">
    <property type="entry name" value="Dienelactn_hydro"/>
</dbReference>
<dbReference type="SUPFAM" id="SSF53474">
    <property type="entry name" value="alpha/beta-Hydrolases"/>
    <property type="match status" value="1"/>
</dbReference>
<dbReference type="HOGENOM" id="CLU_054590_2_1_1"/>
<dbReference type="eggNOG" id="KOG3043">
    <property type="taxonomic scope" value="Eukaryota"/>
</dbReference>
<evidence type="ECO:0000256" key="1">
    <source>
        <dbReference type="SAM" id="SignalP"/>
    </source>
</evidence>
<evidence type="ECO:0000259" key="2">
    <source>
        <dbReference type="Pfam" id="PF01738"/>
    </source>
</evidence>
<dbReference type="OMA" id="YSGTTHG"/>
<accession>G0S3Z9</accession>
<organism evidence="4">
    <name type="scientific">Chaetomium thermophilum (strain DSM 1495 / CBS 144.50 / IMI 039719)</name>
    <name type="common">Thermochaetoides thermophila</name>
    <dbReference type="NCBI Taxonomy" id="759272"/>
    <lineage>
        <taxon>Eukaryota</taxon>
        <taxon>Fungi</taxon>
        <taxon>Dikarya</taxon>
        <taxon>Ascomycota</taxon>
        <taxon>Pezizomycotina</taxon>
        <taxon>Sordariomycetes</taxon>
        <taxon>Sordariomycetidae</taxon>
        <taxon>Sordariales</taxon>
        <taxon>Chaetomiaceae</taxon>
        <taxon>Thermochaetoides</taxon>
    </lineage>
</organism>
<protein>
    <recommendedName>
        <fullName evidence="2">Dienelactone hydrolase domain-containing protein</fullName>
    </recommendedName>
</protein>